<gene>
    <name evidence="13" type="ORF">OYC64_004348</name>
</gene>
<dbReference type="Proteomes" id="UP001619887">
    <property type="component" value="Unassembled WGS sequence"/>
</dbReference>
<evidence type="ECO:0000256" key="6">
    <source>
        <dbReference type="ARBA" id="ARBA00022989"/>
    </source>
</evidence>
<evidence type="ECO:0000313" key="13">
    <source>
        <dbReference type="EMBL" id="KAL3046319.1"/>
    </source>
</evidence>
<keyword evidence="14" id="KW-1185">Reference proteome</keyword>
<evidence type="ECO:0000256" key="2">
    <source>
        <dbReference type="ARBA" id="ARBA00009877"/>
    </source>
</evidence>
<protein>
    <recommendedName>
        <fullName evidence="12">Membrane insertase YidC/Oxa/ALB C-terminal domain-containing protein</fullName>
    </recommendedName>
</protein>
<name>A0ABD2FXC0_PAGBO</name>
<keyword evidence="5" id="KW-0809">Transit peptide</keyword>
<feature type="region of interest" description="Disordered" evidence="10">
    <location>
        <begin position="388"/>
        <end position="432"/>
    </location>
</feature>
<dbReference type="CDD" id="cd20069">
    <property type="entry name" value="5TM_Oxa1-like"/>
    <property type="match status" value="1"/>
</dbReference>
<feature type="domain" description="Membrane insertase YidC/Oxa/ALB C-terminal" evidence="12">
    <location>
        <begin position="137"/>
        <end position="330"/>
    </location>
</feature>
<dbReference type="PANTHER" id="PTHR12428:SF66">
    <property type="entry name" value="MITOCHONDRIAL INNER MEMBRANE PROTEIN OXA1L"/>
    <property type="match status" value="1"/>
</dbReference>
<keyword evidence="4" id="KW-0999">Mitochondrion inner membrane</keyword>
<dbReference type="InterPro" id="IPR001708">
    <property type="entry name" value="YidC/ALB3/OXA1/COX18"/>
</dbReference>
<evidence type="ECO:0000256" key="5">
    <source>
        <dbReference type="ARBA" id="ARBA00022946"/>
    </source>
</evidence>
<dbReference type="AlphaFoldDB" id="A0ABD2FXC0"/>
<keyword evidence="7" id="KW-0496">Mitochondrion</keyword>
<keyword evidence="3 9" id="KW-0812">Transmembrane</keyword>
<accession>A0ABD2FXC0</accession>
<reference evidence="13 14" key="2">
    <citation type="journal article" date="2024" name="G3 (Bethesda)">
        <title>The genome of the cryopelagic Antarctic bald notothen, Trematomus borchgrevinki.</title>
        <authorList>
            <person name="Rayamajhi N."/>
            <person name="Rivera-Colon A.G."/>
            <person name="Minhas B.F."/>
            <person name="Cheng C.C."/>
            <person name="Catchen J.M."/>
        </authorList>
    </citation>
    <scope>NUCLEOTIDE SEQUENCE [LARGE SCALE GENOMIC DNA]</scope>
    <source>
        <strain evidence="13">AGRC-2024</strain>
    </source>
</reference>
<evidence type="ECO:0000256" key="11">
    <source>
        <dbReference type="SAM" id="Phobius"/>
    </source>
</evidence>
<dbReference type="InterPro" id="IPR028055">
    <property type="entry name" value="YidC/Oxa/ALB_C"/>
</dbReference>
<comment type="similarity">
    <text evidence="2 9">Belongs to the OXA1/ALB3/YidC family.</text>
</comment>
<evidence type="ECO:0000256" key="3">
    <source>
        <dbReference type="ARBA" id="ARBA00022692"/>
    </source>
</evidence>
<feature type="transmembrane region" description="Helical" evidence="11">
    <location>
        <begin position="211"/>
        <end position="231"/>
    </location>
</feature>
<keyword evidence="6 11" id="KW-1133">Transmembrane helix</keyword>
<dbReference type="Pfam" id="PF02096">
    <property type="entry name" value="60KD_IMP"/>
    <property type="match status" value="1"/>
</dbReference>
<sequence length="432" mass="48219">MAAIRSGVTPACLARCFLRQTGKPSRGSHPPSDIWNHRLLQKSHLHTVFESCSPAARTLLGRTQNRKFLWVNAVAVRHNSSQSFTEQLADVAPTAAEVLQAVVAEPRLVELGLCSYTPVGMVQHLLEFAHMDVGLPWWGAVVVGTVFARLVMFPLVVKGQREVAKLNNVMPEMTKLNNRMSEAKDSGNKFDFAKAYSDVNLFQKKHDVNPLRGLLVPLIQAPVFLSFFIALRKMSELPVPSMQSGGLLWFPDLTAADPLYILPVIVTGTMFFILEFAGEAGVDNPSLRKMKTVMRVMPFAILPFTIHFPTAVFTYWLTSNCFTLAQIALLRHPLVREKLMIPARIEHPSSAMPQIEGFIESFKKSWSNAQLAQQMTERERRINNHLENASKGPLRQTFNHNPLQQPTPPIAAASTKAKPAGKAEKPWKDTLE</sequence>
<organism evidence="13 14">
    <name type="scientific">Pagothenia borchgrevinki</name>
    <name type="common">Bald rockcod</name>
    <name type="synonym">Trematomus borchgrevinki</name>
    <dbReference type="NCBI Taxonomy" id="8213"/>
    <lineage>
        <taxon>Eukaryota</taxon>
        <taxon>Metazoa</taxon>
        <taxon>Chordata</taxon>
        <taxon>Craniata</taxon>
        <taxon>Vertebrata</taxon>
        <taxon>Euteleostomi</taxon>
        <taxon>Actinopterygii</taxon>
        <taxon>Neopterygii</taxon>
        <taxon>Teleostei</taxon>
        <taxon>Neoteleostei</taxon>
        <taxon>Acanthomorphata</taxon>
        <taxon>Eupercaria</taxon>
        <taxon>Perciformes</taxon>
        <taxon>Notothenioidei</taxon>
        <taxon>Nototheniidae</taxon>
        <taxon>Pagothenia</taxon>
    </lineage>
</organism>
<proteinExistence type="inferred from homology"/>
<feature type="transmembrane region" description="Helical" evidence="11">
    <location>
        <begin position="299"/>
        <end position="317"/>
    </location>
</feature>
<dbReference type="GO" id="GO:0005743">
    <property type="term" value="C:mitochondrial inner membrane"/>
    <property type="evidence" value="ECO:0007669"/>
    <property type="project" value="UniProtKB-SubCell"/>
</dbReference>
<reference evidence="13 14" key="1">
    <citation type="journal article" date="2022" name="G3 (Bethesda)">
        <title>Evaluating Illumina-, Nanopore-, and PacBio-based genome assembly strategies with the bald notothen, Trematomus borchgrevinki.</title>
        <authorList>
            <person name="Rayamajhi N."/>
            <person name="Cheng C.C."/>
            <person name="Catchen J.M."/>
        </authorList>
    </citation>
    <scope>NUCLEOTIDE SEQUENCE [LARGE SCALE GENOMIC DNA]</scope>
    <source>
        <strain evidence="13">AGRC-2024</strain>
    </source>
</reference>
<evidence type="ECO:0000259" key="12">
    <source>
        <dbReference type="Pfam" id="PF02096"/>
    </source>
</evidence>
<comment type="caution">
    <text evidence="13">The sequence shown here is derived from an EMBL/GenBank/DDBJ whole genome shotgun (WGS) entry which is preliminary data.</text>
</comment>
<dbReference type="EMBL" id="JBIYXZ010002085">
    <property type="protein sequence ID" value="KAL3046319.1"/>
    <property type="molecule type" value="Genomic_DNA"/>
</dbReference>
<feature type="transmembrane region" description="Helical" evidence="11">
    <location>
        <begin position="259"/>
        <end position="278"/>
    </location>
</feature>
<evidence type="ECO:0000256" key="8">
    <source>
        <dbReference type="ARBA" id="ARBA00023136"/>
    </source>
</evidence>
<evidence type="ECO:0000256" key="7">
    <source>
        <dbReference type="ARBA" id="ARBA00023128"/>
    </source>
</evidence>
<evidence type="ECO:0000256" key="4">
    <source>
        <dbReference type="ARBA" id="ARBA00022792"/>
    </source>
</evidence>
<feature type="transmembrane region" description="Helical" evidence="11">
    <location>
        <begin position="135"/>
        <end position="157"/>
    </location>
</feature>
<dbReference type="PANTHER" id="PTHR12428">
    <property type="entry name" value="OXA1"/>
    <property type="match status" value="1"/>
</dbReference>
<evidence type="ECO:0000256" key="10">
    <source>
        <dbReference type="SAM" id="MobiDB-lite"/>
    </source>
</evidence>
<evidence type="ECO:0000313" key="14">
    <source>
        <dbReference type="Proteomes" id="UP001619887"/>
    </source>
</evidence>
<evidence type="ECO:0000256" key="1">
    <source>
        <dbReference type="ARBA" id="ARBA00004448"/>
    </source>
</evidence>
<dbReference type="NCBIfam" id="TIGR03592">
    <property type="entry name" value="yidC_oxa1_cterm"/>
    <property type="match status" value="1"/>
</dbReference>
<comment type="subcellular location">
    <subcellularLocation>
        <location evidence="9">Membrane</location>
        <topology evidence="9">Multi-pass membrane protein</topology>
    </subcellularLocation>
    <subcellularLocation>
        <location evidence="1">Mitochondrion inner membrane</location>
        <topology evidence="1">Multi-pass membrane protein</topology>
    </subcellularLocation>
</comment>
<evidence type="ECO:0000256" key="9">
    <source>
        <dbReference type="RuleBase" id="RU003945"/>
    </source>
</evidence>
<feature type="compositionally biased region" description="Basic and acidic residues" evidence="10">
    <location>
        <begin position="421"/>
        <end position="432"/>
    </location>
</feature>
<keyword evidence="8 11" id="KW-0472">Membrane</keyword>